<name>A0ABV5CW83_9ACTN</name>
<dbReference type="Gene3D" id="1.10.10.10">
    <property type="entry name" value="Winged helix-like DNA-binding domain superfamily/Winged helix DNA-binding domain"/>
    <property type="match status" value="1"/>
</dbReference>
<organism evidence="2 3">
    <name type="scientific">Polymorphospora lycopeni</name>
    <dbReference type="NCBI Taxonomy" id="3140240"/>
    <lineage>
        <taxon>Bacteria</taxon>
        <taxon>Bacillati</taxon>
        <taxon>Actinomycetota</taxon>
        <taxon>Actinomycetes</taxon>
        <taxon>Micromonosporales</taxon>
        <taxon>Micromonosporaceae</taxon>
        <taxon>Polymorphospora</taxon>
    </lineage>
</organism>
<evidence type="ECO:0000259" key="1">
    <source>
        <dbReference type="PROSITE" id="PS50995"/>
    </source>
</evidence>
<protein>
    <submittedName>
        <fullName evidence="2">MarR family winged helix-turn-helix transcriptional regulator</fullName>
    </submittedName>
</protein>
<dbReference type="Proteomes" id="UP001582793">
    <property type="component" value="Unassembled WGS sequence"/>
</dbReference>
<dbReference type="RefSeq" id="WP_375735767.1">
    <property type="nucleotide sequence ID" value="NZ_JBCGDC010000085.1"/>
</dbReference>
<reference evidence="2 3" key="1">
    <citation type="submission" date="2024-04" db="EMBL/GenBank/DDBJ databases">
        <title>Polymorphospora sp. isolated from Baiyangdian Lake in Xiong'an New Area.</title>
        <authorList>
            <person name="Zhang X."/>
            <person name="Liu J."/>
        </authorList>
    </citation>
    <scope>NUCLEOTIDE SEQUENCE [LARGE SCALE GENOMIC DNA]</scope>
    <source>
        <strain evidence="2 3">2-325</strain>
    </source>
</reference>
<dbReference type="InterPro" id="IPR036390">
    <property type="entry name" value="WH_DNA-bd_sf"/>
</dbReference>
<dbReference type="SMART" id="SM00347">
    <property type="entry name" value="HTH_MARR"/>
    <property type="match status" value="1"/>
</dbReference>
<dbReference type="InterPro" id="IPR000835">
    <property type="entry name" value="HTH_MarR-typ"/>
</dbReference>
<dbReference type="PANTHER" id="PTHR33164">
    <property type="entry name" value="TRANSCRIPTIONAL REGULATOR, MARR FAMILY"/>
    <property type="match status" value="1"/>
</dbReference>
<sequence length="145" mass="15806">MMTSRVALLVEAAGHLRRTGEAIAAIEGQTQARWQVLSVTSDRPMTASQAARRLGVTRQAVQRVANELVEEGLLAPEPNRDHRTSPLLRLTAAGKEKLDRLTERAEVFHEQVTSALGPDQAGQAADALHTLLAVLRQREDGRSGR</sequence>
<dbReference type="PANTHER" id="PTHR33164:SF43">
    <property type="entry name" value="HTH-TYPE TRANSCRIPTIONAL REPRESSOR YETL"/>
    <property type="match status" value="1"/>
</dbReference>
<dbReference type="InterPro" id="IPR036388">
    <property type="entry name" value="WH-like_DNA-bd_sf"/>
</dbReference>
<comment type="caution">
    <text evidence="2">The sequence shown here is derived from an EMBL/GenBank/DDBJ whole genome shotgun (WGS) entry which is preliminary data.</text>
</comment>
<feature type="domain" description="HTH marR-type" evidence="1">
    <location>
        <begin position="1"/>
        <end position="140"/>
    </location>
</feature>
<evidence type="ECO:0000313" key="2">
    <source>
        <dbReference type="EMBL" id="MFB6396263.1"/>
    </source>
</evidence>
<accession>A0ABV5CW83</accession>
<proteinExistence type="predicted"/>
<keyword evidence="3" id="KW-1185">Reference proteome</keyword>
<gene>
    <name evidence="2" type="ORF">AAFH96_24610</name>
</gene>
<dbReference type="Pfam" id="PF12802">
    <property type="entry name" value="MarR_2"/>
    <property type="match status" value="1"/>
</dbReference>
<dbReference type="PROSITE" id="PS50995">
    <property type="entry name" value="HTH_MARR_2"/>
    <property type="match status" value="1"/>
</dbReference>
<dbReference type="EMBL" id="JBCGDC010000085">
    <property type="protein sequence ID" value="MFB6396263.1"/>
    <property type="molecule type" value="Genomic_DNA"/>
</dbReference>
<dbReference type="InterPro" id="IPR039422">
    <property type="entry name" value="MarR/SlyA-like"/>
</dbReference>
<evidence type="ECO:0000313" key="3">
    <source>
        <dbReference type="Proteomes" id="UP001582793"/>
    </source>
</evidence>
<dbReference type="SUPFAM" id="SSF46785">
    <property type="entry name" value="Winged helix' DNA-binding domain"/>
    <property type="match status" value="1"/>
</dbReference>